<evidence type="ECO:0000256" key="2">
    <source>
        <dbReference type="ARBA" id="ARBA00093450"/>
    </source>
</evidence>
<comment type="similarity">
    <text evidence="2 3">Belongs to the YajQ family.</text>
</comment>
<dbReference type="STRING" id="1715989.NITINOP_0307"/>
<dbReference type="GO" id="GO:0005829">
    <property type="term" value="C:cytosol"/>
    <property type="evidence" value="ECO:0007669"/>
    <property type="project" value="TreeGrafter"/>
</dbReference>
<keyword evidence="1 3" id="KW-0547">Nucleotide-binding</keyword>
<dbReference type="SUPFAM" id="SSF89963">
    <property type="entry name" value="YajQ-like"/>
    <property type="match status" value="2"/>
</dbReference>
<dbReference type="GO" id="GO:0000166">
    <property type="term" value="F:nucleotide binding"/>
    <property type="evidence" value="ECO:0007669"/>
    <property type="project" value="UniProtKB-UniRule"/>
</dbReference>
<dbReference type="InterPro" id="IPR035571">
    <property type="entry name" value="UPF0234-like_C"/>
</dbReference>
<evidence type="ECO:0000256" key="1">
    <source>
        <dbReference type="ARBA" id="ARBA00022741"/>
    </source>
</evidence>
<dbReference type="Pfam" id="PF04461">
    <property type="entry name" value="YajQ"/>
    <property type="match status" value="1"/>
</dbReference>
<dbReference type="PANTHER" id="PTHR30476:SF0">
    <property type="entry name" value="UPF0234 PROTEIN YAJQ"/>
    <property type="match status" value="1"/>
</dbReference>
<dbReference type="InterPro" id="IPR035570">
    <property type="entry name" value="UPF0234_N"/>
</dbReference>
<dbReference type="KEGG" id="nio:NITINOP_0307"/>
<dbReference type="Proteomes" id="UP000066284">
    <property type="component" value="Chromosome 1"/>
</dbReference>
<sequence>MAEQYSFDVVSEVNMQELKNALDQANKEIKQRFDFKDTKTEITLKEKEKELVVVSDDDYKLKAVQDVIKTKCVKRGVSLKAFDYGTVEPALGGTVRQTAKIQSGLAAEKAKEIVKAIKDSKLKVQAQIQGDQVRVLGKSKDELQATIAFLKGKDFGIDLQFTNYR</sequence>
<dbReference type="InterPro" id="IPR036183">
    <property type="entry name" value="YajQ-like_sf"/>
</dbReference>
<dbReference type="Gene3D" id="3.30.70.990">
    <property type="entry name" value="YajQ-like, domain 2"/>
    <property type="match status" value="1"/>
</dbReference>
<dbReference type="OrthoDB" id="9801447at2"/>
<dbReference type="EMBL" id="LN885086">
    <property type="protein sequence ID" value="CUQ65283.1"/>
    <property type="molecule type" value="Genomic_DNA"/>
</dbReference>
<protein>
    <recommendedName>
        <fullName evidence="3">Nucleotide-binding protein NITINOP_0307</fullName>
    </recommendedName>
</protein>
<gene>
    <name evidence="4" type="ORF">NITINOP_0307</name>
</gene>
<dbReference type="AlphaFoldDB" id="A0A0S4KLL0"/>
<dbReference type="HAMAP" id="MF_00632">
    <property type="entry name" value="UPF0234"/>
    <property type="match status" value="1"/>
</dbReference>
<name>A0A0S4KLL0_9BACT</name>
<comment type="function">
    <text evidence="3">Nucleotide-binding protein.</text>
</comment>
<dbReference type="PANTHER" id="PTHR30476">
    <property type="entry name" value="UPF0234 PROTEIN YAJQ"/>
    <property type="match status" value="1"/>
</dbReference>
<keyword evidence="5" id="KW-1185">Reference proteome</keyword>
<dbReference type="CDD" id="cd11740">
    <property type="entry name" value="YajQ_like"/>
    <property type="match status" value="1"/>
</dbReference>
<evidence type="ECO:0000313" key="4">
    <source>
        <dbReference type="EMBL" id="CUQ65283.1"/>
    </source>
</evidence>
<dbReference type="InterPro" id="IPR007551">
    <property type="entry name" value="YajQ/Smlt4090-like"/>
</dbReference>
<dbReference type="NCBIfam" id="NF003819">
    <property type="entry name" value="PRK05412.1"/>
    <property type="match status" value="1"/>
</dbReference>
<evidence type="ECO:0000256" key="3">
    <source>
        <dbReference type="HAMAP-Rule" id="MF_00632"/>
    </source>
</evidence>
<dbReference type="RefSeq" id="WP_062482306.1">
    <property type="nucleotide sequence ID" value="NZ_LN885086.1"/>
</dbReference>
<accession>A0A0S4KLL0</accession>
<reference evidence="5" key="1">
    <citation type="submission" date="2015-09" db="EMBL/GenBank/DDBJ databases">
        <authorList>
            <person name="Daims H."/>
        </authorList>
    </citation>
    <scope>NUCLEOTIDE SEQUENCE [LARGE SCALE GENOMIC DNA]</scope>
</reference>
<dbReference type="Gene3D" id="3.30.70.860">
    <property type="match status" value="1"/>
</dbReference>
<organism evidence="4 5">
    <name type="scientific">Candidatus Nitrospira inopinata</name>
    <dbReference type="NCBI Taxonomy" id="1715989"/>
    <lineage>
        <taxon>Bacteria</taxon>
        <taxon>Pseudomonadati</taxon>
        <taxon>Nitrospirota</taxon>
        <taxon>Nitrospiria</taxon>
        <taxon>Nitrospirales</taxon>
        <taxon>Nitrospiraceae</taxon>
        <taxon>Nitrospira</taxon>
    </lineage>
</organism>
<evidence type="ECO:0000313" key="5">
    <source>
        <dbReference type="Proteomes" id="UP000066284"/>
    </source>
</evidence>
<proteinExistence type="inferred from homology"/>